<name>A0A834H902_RHOSS</name>
<dbReference type="OrthoDB" id="1932454at2759"/>
<keyword evidence="3" id="KW-1185">Reference proteome</keyword>
<keyword evidence="1" id="KW-1133">Transmembrane helix</keyword>
<dbReference type="Proteomes" id="UP000626092">
    <property type="component" value="Unassembled WGS sequence"/>
</dbReference>
<evidence type="ECO:0000313" key="3">
    <source>
        <dbReference type="Proteomes" id="UP000626092"/>
    </source>
</evidence>
<keyword evidence="1" id="KW-0812">Transmembrane</keyword>
<evidence type="ECO:0000256" key="1">
    <source>
        <dbReference type="SAM" id="Phobius"/>
    </source>
</evidence>
<gene>
    <name evidence="2" type="ORF">RHSIM_Rhsim03G0049800</name>
</gene>
<organism evidence="2 3">
    <name type="scientific">Rhododendron simsii</name>
    <name type="common">Sims's rhododendron</name>
    <dbReference type="NCBI Taxonomy" id="118357"/>
    <lineage>
        <taxon>Eukaryota</taxon>
        <taxon>Viridiplantae</taxon>
        <taxon>Streptophyta</taxon>
        <taxon>Embryophyta</taxon>
        <taxon>Tracheophyta</taxon>
        <taxon>Spermatophyta</taxon>
        <taxon>Magnoliopsida</taxon>
        <taxon>eudicotyledons</taxon>
        <taxon>Gunneridae</taxon>
        <taxon>Pentapetalae</taxon>
        <taxon>asterids</taxon>
        <taxon>Ericales</taxon>
        <taxon>Ericaceae</taxon>
        <taxon>Ericoideae</taxon>
        <taxon>Rhodoreae</taxon>
        <taxon>Rhododendron</taxon>
    </lineage>
</organism>
<evidence type="ECO:0000313" key="2">
    <source>
        <dbReference type="EMBL" id="KAF7146919.1"/>
    </source>
</evidence>
<dbReference type="AlphaFoldDB" id="A0A834H902"/>
<keyword evidence="1" id="KW-0472">Membrane</keyword>
<proteinExistence type="predicted"/>
<comment type="caution">
    <text evidence="2">The sequence shown here is derived from an EMBL/GenBank/DDBJ whole genome shotgun (WGS) entry which is preliminary data.</text>
</comment>
<accession>A0A834H902</accession>
<sequence length="189" mass="20913">MAEKEQEEDSKVNRPLSDLPSRFLPFVEVVCKSSGKTRRFAAGTEAGFAVSLINRKVEGGPITSHIEAVKEGEEPVSFGPNSVLVNYGDGWKLQTVNGAEVFEFWITLDERNRKIDTWEGKGLRKGEFNRPTTLHNASVRGLEASQPVTSYLYVGKILLAFILIFAMGAVLTLALENLPRLILFINSSL</sequence>
<dbReference type="PANTHER" id="PTHR36396:SF1">
    <property type="entry name" value="MALTASE-GLUCOAMYLASE, INTESTINAL PROTEIN"/>
    <property type="match status" value="1"/>
</dbReference>
<dbReference type="PANTHER" id="PTHR36396">
    <property type="entry name" value="MALTASE-GLUCOAMYLASE, INTESTINAL PROTEIN"/>
    <property type="match status" value="1"/>
</dbReference>
<reference evidence="2" key="1">
    <citation type="submission" date="2019-11" db="EMBL/GenBank/DDBJ databases">
        <authorList>
            <person name="Liu Y."/>
            <person name="Hou J."/>
            <person name="Li T.-Q."/>
            <person name="Guan C.-H."/>
            <person name="Wu X."/>
            <person name="Wu H.-Z."/>
            <person name="Ling F."/>
            <person name="Zhang R."/>
            <person name="Shi X.-G."/>
            <person name="Ren J.-P."/>
            <person name="Chen E.-F."/>
            <person name="Sun J.-M."/>
        </authorList>
    </citation>
    <scope>NUCLEOTIDE SEQUENCE</scope>
    <source>
        <strain evidence="2">Adult_tree_wgs_1</strain>
        <tissue evidence="2">Leaves</tissue>
    </source>
</reference>
<protein>
    <submittedName>
        <fullName evidence="2">Uncharacterized protein</fullName>
    </submittedName>
</protein>
<dbReference type="EMBL" id="WJXA01000003">
    <property type="protein sequence ID" value="KAF7146919.1"/>
    <property type="molecule type" value="Genomic_DNA"/>
</dbReference>
<feature type="transmembrane region" description="Helical" evidence="1">
    <location>
        <begin position="151"/>
        <end position="175"/>
    </location>
</feature>